<dbReference type="PANTHER" id="PTHR33112:SF15">
    <property type="entry name" value="HETEROKARYON INCOMPATIBILITY DOMAIN-CONTAINING PROTEIN"/>
    <property type="match status" value="1"/>
</dbReference>
<accession>A0A1D9Q2G5</accession>
<evidence type="ECO:0000313" key="4">
    <source>
        <dbReference type="Proteomes" id="UP000177798"/>
    </source>
</evidence>
<protein>
    <recommendedName>
        <fullName evidence="2">Heterokaryon incompatibility domain-containing protein</fullName>
    </recommendedName>
</protein>
<reference evidence="4" key="1">
    <citation type="journal article" date="2017" name="Genome Biol. Evol.">
        <title>The complete genome sequence of the phytopathogenic fungus Sclerotinia sclerotiorum reveals insights into the genome architecture of broad host range pathogens.</title>
        <authorList>
            <person name="Derbyshire M."/>
            <person name="Denton-Giles M."/>
            <person name="Hegedus D."/>
            <person name="Seifbarghy S."/>
            <person name="Rollins J."/>
            <person name="van Kan J."/>
            <person name="Seidl M.F."/>
            <person name="Faino L."/>
            <person name="Mbengue M."/>
            <person name="Navaud O."/>
            <person name="Raffaele S."/>
            <person name="Hammond-Kosack K."/>
            <person name="Heard S."/>
            <person name="Oliver R."/>
        </authorList>
    </citation>
    <scope>NUCLEOTIDE SEQUENCE [LARGE SCALE GENOMIC DNA]</scope>
    <source>
        <strain evidence="4">ATCC 18683 / 1980 / Ss-1</strain>
    </source>
</reference>
<dbReference type="OrthoDB" id="5125733at2759"/>
<evidence type="ECO:0000313" key="3">
    <source>
        <dbReference type="EMBL" id="APA09141.1"/>
    </source>
</evidence>
<organism evidence="3 4">
    <name type="scientific">Sclerotinia sclerotiorum (strain ATCC 18683 / 1980 / Ss-1)</name>
    <name type="common">White mold</name>
    <name type="synonym">Whetzelinia sclerotiorum</name>
    <dbReference type="NCBI Taxonomy" id="665079"/>
    <lineage>
        <taxon>Eukaryota</taxon>
        <taxon>Fungi</taxon>
        <taxon>Dikarya</taxon>
        <taxon>Ascomycota</taxon>
        <taxon>Pezizomycotina</taxon>
        <taxon>Leotiomycetes</taxon>
        <taxon>Helotiales</taxon>
        <taxon>Sclerotiniaceae</taxon>
        <taxon>Sclerotinia</taxon>
    </lineage>
</organism>
<sequence length="631" mass="72636">MSYKFDFDSFLDGGETSSDEQREDDSDHSFDHVLDNLPSSSTIPLSRLCHYCQRMVLELGHTEWRIDATHVQGPLALLRSAKHGCSLCALFCSGSQTRALISEYICKWKANFGETALPSAEISLQRLDKARSYVELRFPNHHEMDRCGRIVEKRRLTSSQPMLKMLDSFSVFSTGESWSEMDVSLCLELLQTCIVLTLPPATSDNTVVENTDKISNTSQSLPLVKEWFNACQRLHPNCNNWLQGFIPTRLIDLHVPIVRLRLSSSFKDDSVQYATLSHCWGTSEKGILKLTRSTLENYLSEIRTTELPKTFRDAIEICKRLDIRYIWIDSLCIIQDDEQDWAKESATMANFYGGCLLNIAASSARDSSQGCFFKRKDLPRCHFSLKIDNNTNFEYDIMSETPDPHRVNNPRPLESRGWTLQERLLSPRAVHFTRDEVFWECHTKFASETSPFGFKGDFMRGKEPLSIENWANIISRYSNRRLTYEKGRLIALAGIAQTMWSQNKDGYCAGIWYDNLIELCWWYCHDRPPEKVLPKRAPTWSWASLNTRFAPMNEDVNGHKVSKVLKLERPRSDDPFGDMPNAVLWLSCPPLLVAKIPEEYRVTMRNGFEMTSCFLTSILAIWWTLKRARLS</sequence>
<dbReference type="PANTHER" id="PTHR33112">
    <property type="entry name" value="DOMAIN PROTEIN, PUTATIVE-RELATED"/>
    <property type="match status" value="1"/>
</dbReference>
<evidence type="ECO:0000259" key="2">
    <source>
        <dbReference type="Pfam" id="PF06985"/>
    </source>
</evidence>
<evidence type="ECO:0000256" key="1">
    <source>
        <dbReference type="SAM" id="MobiDB-lite"/>
    </source>
</evidence>
<name>A0A1D9Q2G5_SCLS1</name>
<dbReference type="AlphaFoldDB" id="A0A1D9Q2G5"/>
<dbReference type="EMBL" id="CP017817">
    <property type="protein sequence ID" value="APA09141.1"/>
    <property type="molecule type" value="Genomic_DNA"/>
</dbReference>
<dbReference type="Proteomes" id="UP000177798">
    <property type="component" value="Chromosome 4"/>
</dbReference>
<proteinExistence type="predicted"/>
<feature type="region of interest" description="Disordered" evidence="1">
    <location>
        <begin position="1"/>
        <end position="31"/>
    </location>
</feature>
<gene>
    <name evidence="3" type="ORF">sscle_04g039110</name>
</gene>
<dbReference type="Pfam" id="PF06985">
    <property type="entry name" value="HET"/>
    <property type="match status" value="1"/>
</dbReference>
<dbReference type="InterPro" id="IPR010730">
    <property type="entry name" value="HET"/>
</dbReference>
<feature type="domain" description="Heterokaryon incompatibility" evidence="2">
    <location>
        <begin position="273"/>
        <end position="422"/>
    </location>
</feature>
<dbReference type="VEuPathDB" id="FungiDB:sscle_04g039110"/>